<gene>
    <name evidence="1" type="ORF">HPP92_006712</name>
</gene>
<evidence type="ECO:0000313" key="2">
    <source>
        <dbReference type="Proteomes" id="UP000639772"/>
    </source>
</evidence>
<accession>A0A835V712</accession>
<evidence type="ECO:0000313" key="1">
    <source>
        <dbReference type="EMBL" id="KAG0489849.1"/>
    </source>
</evidence>
<dbReference type="Proteomes" id="UP000639772">
    <property type="component" value="Chromosome 3"/>
</dbReference>
<sequence length="132" mass="15055">MEGAVVLRQLVREIQELWEFYERRQSSSLSMLPSVTLSCLLSLSFVERRGRWKVVEHVYFLASDEFVADAAVFGDFNDFLSAVGIDGFWWNAELILLESPCANSVIADFLFVLEDANIPYVGGFVVIFGWEF</sequence>
<name>A0A835V712_VANPL</name>
<dbReference type="AlphaFoldDB" id="A0A835V712"/>
<proteinExistence type="predicted"/>
<protein>
    <submittedName>
        <fullName evidence="1">Uncharacterized protein</fullName>
    </submittedName>
</protein>
<organism evidence="1 2">
    <name type="scientific">Vanilla planifolia</name>
    <name type="common">Vanilla</name>
    <dbReference type="NCBI Taxonomy" id="51239"/>
    <lineage>
        <taxon>Eukaryota</taxon>
        <taxon>Viridiplantae</taxon>
        <taxon>Streptophyta</taxon>
        <taxon>Embryophyta</taxon>
        <taxon>Tracheophyta</taxon>
        <taxon>Spermatophyta</taxon>
        <taxon>Magnoliopsida</taxon>
        <taxon>Liliopsida</taxon>
        <taxon>Asparagales</taxon>
        <taxon>Orchidaceae</taxon>
        <taxon>Vanilloideae</taxon>
        <taxon>Vanilleae</taxon>
        <taxon>Vanilla</taxon>
    </lineage>
</organism>
<dbReference type="EMBL" id="JADCNM010000003">
    <property type="protein sequence ID" value="KAG0489849.1"/>
    <property type="molecule type" value="Genomic_DNA"/>
</dbReference>
<reference evidence="1 2" key="1">
    <citation type="journal article" date="2020" name="Nat. Food">
        <title>A phased Vanilla planifolia genome enables genetic improvement of flavour and production.</title>
        <authorList>
            <person name="Hasing T."/>
            <person name="Tang H."/>
            <person name="Brym M."/>
            <person name="Khazi F."/>
            <person name="Huang T."/>
            <person name="Chambers A.H."/>
        </authorList>
    </citation>
    <scope>NUCLEOTIDE SEQUENCE [LARGE SCALE GENOMIC DNA]</scope>
    <source>
        <tissue evidence="1">Leaf</tissue>
    </source>
</reference>
<comment type="caution">
    <text evidence="1">The sequence shown here is derived from an EMBL/GenBank/DDBJ whole genome shotgun (WGS) entry which is preliminary data.</text>
</comment>